<keyword evidence="7" id="KW-1015">Disulfide bond</keyword>
<dbReference type="GO" id="GO:0030182">
    <property type="term" value="P:neuron differentiation"/>
    <property type="evidence" value="ECO:0007669"/>
    <property type="project" value="TreeGrafter"/>
</dbReference>
<dbReference type="PANTHER" id="PTHR12027:SF114">
    <property type="entry name" value="PROTEIN MOM-2"/>
    <property type="match status" value="1"/>
</dbReference>
<dbReference type="SMART" id="SM00097">
    <property type="entry name" value="WNT1"/>
    <property type="match status" value="1"/>
</dbReference>
<dbReference type="CDD" id="cd13113">
    <property type="entry name" value="Wnt"/>
    <property type="match status" value="1"/>
</dbReference>
<evidence type="ECO:0000313" key="12">
    <source>
        <dbReference type="WBParaSite" id="PgR037_g004_t01"/>
    </source>
</evidence>
<evidence type="ECO:0000256" key="5">
    <source>
        <dbReference type="ARBA" id="ARBA00022530"/>
    </source>
</evidence>
<dbReference type="AlphaFoldDB" id="A0A915BET8"/>
<dbReference type="GO" id="GO:0045165">
    <property type="term" value="P:cell fate commitment"/>
    <property type="evidence" value="ECO:0007669"/>
    <property type="project" value="TreeGrafter"/>
</dbReference>
<evidence type="ECO:0000256" key="9">
    <source>
        <dbReference type="RuleBase" id="RU003500"/>
    </source>
</evidence>
<evidence type="ECO:0000256" key="3">
    <source>
        <dbReference type="ARBA" id="ARBA00022473"/>
    </source>
</evidence>
<dbReference type="Proteomes" id="UP000887569">
    <property type="component" value="Unplaced"/>
</dbReference>
<dbReference type="InterPro" id="IPR018161">
    <property type="entry name" value="Wnt_CS"/>
</dbReference>
<comment type="subcellular location">
    <subcellularLocation>
        <location evidence="1 9">Secreted</location>
        <location evidence="1 9">Extracellular space</location>
        <location evidence="1 9">Extracellular matrix</location>
    </subcellularLocation>
</comment>
<dbReference type="GO" id="GO:0060070">
    <property type="term" value="P:canonical Wnt signaling pathway"/>
    <property type="evidence" value="ECO:0007669"/>
    <property type="project" value="TreeGrafter"/>
</dbReference>
<keyword evidence="3 9" id="KW-0217">Developmental protein</keyword>
<dbReference type="GO" id="GO:0005125">
    <property type="term" value="F:cytokine activity"/>
    <property type="evidence" value="ECO:0007669"/>
    <property type="project" value="TreeGrafter"/>
</dbReference>
<dbReference type="InterPro" id="IPR005817">
    <property type="entry name" value="Wnt"/>
</dbReference>
<dbReference type="PRINTS" id="PR01349">
    <property type="entry name" value="WNTPROTEIN"/>
</dbReference>
<evidence type="ECO:0000256" key="7">
    <source>
        <dbReference type="ARBA" id="ARBA00023157"/>
    </source>
</evidence>
<organism evidence="11 12">
    <name type="scientific">Parascaris univalens</name>
    <name type="common">Nematode worm</name>
    <dbReference type="NCBI Taxonomy" id="6257"/>
    <lineage>
        <taxon>Eukaryota</taxon>
        <taxon>Metazoa</taxon>
        <taxon>Ecdysozoa</taxon>
        <taxon>Nematoda</taxon>
        <taxon>Chromadorea</taxon>
        <taxon>Rhabditida</taxon>
        <taxon>Spirurina</taxon>
        <taxon>Ascaridomorpha</taxon>
        <taxon>Ascaridoidea</taxon>
        <taxon>Ascarididae</taxon>
        <taxon>Parascaris</taxon>
    </lineage>
</organism>
<evidence type="ECO:0000256" key="2">
    <source>
        <dbReference type="ARBA" id="ARBA00005683"/>
    </source>
</evidence>
<keyword evidence="8" id="KW-0449">Lipoprotein</keyword>
<feature type="signal peptide" evidence="10">
    <location>
        <begin position="1"/>
        <end position="19"/>
    </location>
</feature>
<comment type="similarity">
    <text evidence="2 9">Belongs to the Wnt family.</text>
</comment>
<name>A0A915BET8_PARUN</name>
<dbReference type="GO" id="GO:0005615">
    <property type="term" value="C:extracellular space"/>
    <property type="evidence" value="ECO:0007669"/>
    <property type="project" value="TreeGrafter"/>
</dbReference>
<keyword evidence="6 9" id="KW-0879">Wnt signaling pathway</keyword>
<sequence length="261" mass="29065">MRLVLFILLISSLVRNSFSWWLLPQAASGAFRSDGIACGLLPGLTRRQRSVCARHPGAIQYVIEGLNAAAQECQLQFADQRWNCTAPHAGFALPQLKIASRETAYVFALSSGAVSHALARACAQGSVPDCGCGPMPTQPSKQFIWAGCSDNVRYANSFGRRFMDAVDLRNTDDARSLMNLHNNRAGRKLLANNLRRECKCHGVSGSCMTKTCWRAVPKLDYFASILKKKYFHASQVLLSSRISTWLIERAYDKRDLRHILK</sequence>
<reference evidence="12" key="1">
    <citation type="submission" date="2022-11" db="UniProtKB">
        <authorList>
            <consortium name="WormBaseParasite"/>
        </authorList>
    </citation>
    <scope>IDENTIFICATION</scope>
</reference>
<evidence type="ECO:0000256" key="4">
    <source>
        <dbReference type="ARBA" id="ARBA00022525"/>
    </source>
</evidence>
<dbReference type="PROSITE" id="PS00246">
    <property type="entry name" value="WNT1"/>
    <property type="match status" value="1"/>
</dbReference>
<evidence type="ECO:0000256" key="1">
    <source>
        <dbReference type="ARBA" id="ARBA00004498"/>
    </source>
</evidence>
<protein>
    <recommendedName>
        <fullName evidence="9">Protein Wnt</fullName>
    </recommendedName>
</protein>
<evidence type="ECO:0000256" key="6">
    <source>
        <dbReference type="ARBA" id="ARBA00022687"/>
    </source>
</evidence>
<dbReference type="PANTHER" id="PTHR12027">
    <property type="entry name" value="WNT RELATED"/>
    <property type="match status" value="1"/>
</dbReference>
<dbReference type="GO" id="GO:0005109">
    <property type="term" value="F:frizzled binding"/>
    <property type="evidence" value="ECO:0007669"/>
    <property type="project" value="TreeGrafter"/>
</dbReference>
<keyword evidence="5" id="KW-0272">Extracellular matrix</keyword>
<dbReference type="Pfam" id="PF00110">
    <property type="entry name" value="wnt"/>
    <property type="match status" value="1"/>
</dbReference>
<keyword evidence="11" id="KW-1185">Reference proteome</keyword>
<proteinExistence type="inferred from homology"/>
<accession>A0A915BET8</accession>
<keyword evidence="10" id="KW-0732">Signal</keyword>
<evidence type="ECO:0000256" key="8">
    <source>
        <dbReference type="ARBA" id="ARBA00023288"/>
    </source>
</evidence>
<evidence type="ECO:0000313" key="11">
    <source>
        <dbReference type="Proteomes" id="UP000887569"/>
    </source>
</evidence>
<keyword evidence="4" id="KW-0964">Secreted</keyword>
<feature type="chain" id="PRO_5037356539" description="Protein Wnt" evidence="10">
    <location>
        <begin position="20"/>
        <end position="261"/>
    </location>
</feature>
<evidence type="ECO:0000256" key="10">
    <source>
        <dbReference type="SAM" id="SignalP"/>
    </source>
</evidence>
<comment type="function">
    <text evidence="9">Ligand for members of the frizzled family of seven transmembrane receptors.</text>
</comment>
<dbReference type="WBParaSite" id="PgR037_g004_t01">
    <property type="protein sequence ID" value="PgR037_g004_t01"/>
    <property type="gene ID" value="PgR037_g004"/>
</dbReference>